<accession>A0A135S1D8</accession>
<comment type="caution">
    <text evidence="2">The sequence shown here is derived from an EMBL/GenBank/DDBJ whole genome shotgun (WGS) entry which is preliminary data.</text>
</comment>
<organism evidence="2 3">
    <name type="scientific">Colletotrichum salicis</name>
    <dbReference type="NCBI Taxonomy" id="1209931"/>
    <lineage>
        <taxon>Eukaryota</taxon>
        <taxon>Fungi</taxon>
        <taxon>Dikarya</taxon>
        <taxon>Ascomycota</taxon>
        <taxon>Pezizomycotina</taxon>
        <taxon>Sordariomycetes</taxon>
        <taxon>Hypocreomycetidae</taxon>
        <taxon>Glomerellales</taxon>
        <taxon>Glomerellaceae</taxon>
        <taxon>Colletotrichum</taxon>
        <taxon>Colletotrichum acutatum species complex</taxon>
    </lineage>
</organism>
<evidence type="ECO:0000256" key="1">
    <source>
        <dbReference type="SAM" id="Phobius"/>
    </source>
</evidence>
<feature type="transmembrane region" description="Helical" evidence="1">
    <location>
        <begin position="340"/>
        <end position="360"/>
    </location>
</feature>
<protein>
    <submittedName>
        <fullName evidence="2">Uncharacterized protein</fullName>
    </submittedName>
</protein>
<feature type="transmembrane region" description="Helical" evidence="1">
    <location>
        <begin position="183"/>
        <end position="207"/>
    </location>
</feature>
<reference evidence="2 3" key="1">
    <citation type="submission" date="2014-02" db="EMBL/GenBank/DDBJ databases">
        <title>The genome sequence of Colletotrichum salicis CBS 607.94.</title>
        <authorList>
            <person name="Baroncelli R."/>
            <person name="Thon M.R."/>
        </authorList>
    </citation>
    <scope>NUCLEOTIDE SEQUENCE [LARGE SCALE GENOMIC DNA]</scope>
    <source>
        <strain evidence="2 3">CBS 607.94</strain>
    </source>
</reference>
<name>A0A135S1D8_9PEZI</name>
<feature type="transmembrane region" description="Helical" evidence="1">
    <location>
        <begin position="399"/>
        <end position="421"/>
    </location>
</feature>
<evidence type="ECO:0000313" key="3">
    <source>
        <dbReference type="Proteomes" id="UP000070121"/>
    </source>
</evidence>
<feature type="transmembrane region" description="Helical" evidence="1">
    <location>
        <begin position="299"/>
        <end position="320"/>
    </location>
</feature>
<dbReference type="PANTHER" id="PTHR35043">
    <property type="entry name" value="TRANSCRIPTION FACTOR DOMAIN-CONTAINING PROTEIN"/>
    <property type="match status" value="1"/>
</dbReference>
<dbReference type="Proteomes" id="UP000070121">
    <property type="component" value="Unassembled WGS sequence"/>
</dbReference>
<sequence>MSSVPAQHGTEFWGWTSSPDGRGTWDILISCLVTTFLCCWTAVYPNVPAITDGRWNQLLEKIHLTNLGLLGPEFLLGVAMGQRESARSSVKQFSATHPEWTLSHAFLADMGGLVLAASDLKHPIPINAKQVFYLVQHGYIEFPNVSIVDIKDRNKADGLARLITVGQAVWFVANSIARAVQGIHITTIELTTLSFVVVTLATSYLWFHKPADVSSPIILRCKVPISEILQKASDPTARTKYYRTPLDFISRDEYVFSLLWQYYNDILRRFHIPPIFSRPVTAEPWDRIPSAVFLRHSNLLTEALCGVVILTYGAIFMTAWNAPFPTEAERTVWRAASMYGVVFCVFGGAYTWAWHVWFFARWRRARPLLVPDEPRGRRAFADRLRNLSRDNDPHLDMPLALLLPVTVFCVVHVVCRVFIFVEDIIGLRALPPSAYETVSWARFMPHI</sequence>
<dbReference type="STRING" id="1209931.A0A135S1D8"/>
<dbReference type="OrthoDB" id="3061561at2759"/>
<dbReference type="PANTHER" id="PTHR35043:SF8">
    <property type="entry name" value="DUF4220 DOMAIN-CONTAINING PROTEIN"/>
    <property type="match status" value="1"/>
</dbReference>
<keyword evidence="1" id="KW-1133">Transmembrane helix</keyword>
<keyword evidence="3" id="KW-1185">Reference proteome</keyword>
<proteinExistence type="predicted"/>
<dbReference type="AlphaFoldDB" id="A0A135S1D8"/>
<gene>
    <name evidence="2" type="ORF">CSAL01_13469</name>
</gene>
<feature type="transmembrane region" description="Helical" evidence="1">
    <location>
        <begin position="27"/>
        <end position="47"/>
    </location>
</feature>
<evidence type="ECO:0000313" key="2">
    <source>
        <dbReference type="EMBL" id="KXH29712.1"/>
    </source>
</evidence>
<keyword evidence="1" id="KW-0472">Membrane</keyword>
<keyword evidence="1" id="KW-0812">Transmembrane</keyword>
<dbReference type="EMBL" id="JFFI01002580">
    <property type="protein sequence ID" value="KXH29712.1"/>
    <property type="molecule type" value="Genomic_DNA"/>
</dbReference>
<feature type="transmembrane region" description="Helical" evidence="1">
    <location>
        <begin position="159"/>
        <end position="177"/>
    </location>
</feature>